<protein>
    <submittedName>
        <fullName evidence="1">Uncharacterized protein</fullName>
    </submittedName>
</protein>
<proteinExistence type="predicted"/>
<dbReference type="PANTHER" id="PTHR23019">
    <property type="entry name" value="NUCLEAR PORE MEMBRANE GLYCOPROTEIN GP210-RELATED"/>
    <property type="match status" value="1"/>
</dbReference>
<evidence type="ECO:0000313" key="1">
    <source>
        <dbReference type="EMBL" id="KAF5943411.1"/>
    </source>
</evidence>
<sequence>MAKSELGSLSVKLNVQSDQLAVGREMPIFPYFSEGNLFSFYELCKNYQWTVDDEKVLIFKVAEHLHDDKYGIPTARLKEITSTSYLDEKDLGFIEVLYGRSSGRTEVAVSFACDFISSGSFSQSMSYTASTSLWVVPDLPLALGAPMTWILPPHYTSSNLLPSSLSSCSQYDAQSHKGTISYSLLRQYGGKNEEVQKDAISIDGDGIRTMDSNNLACIQAEDRSTGRLEVASCIRVAEVSQIRITTKDVHRIDLAVGAELDLPISYYDILGLNDQVFGLWLSANESVMYVDMLSGKAEAIGEGTT</sequence>
<reference evidence="2" key="1">
    <citation type="journal article" date="2020" name="Nat. Commun.">
        <title>Genome assembly of wild tea tree DASZ reveals pedigree and selection history of tea varieties.</title>
        <authorList>
            <person name="Zhang W."/>
            <person name="Zhang Y."/>
            <person name="Qiu H."/>
            <person name="Guo Y."/>
            <person name="Wan H."/>
            <person name="Zhang X."/>
            <person name="Scossa F."/>
            <person name="Alseekh S."/>
            <person name="Zhang Q."/>
            <person name="Wang P."/>
            <person name="Xu L."/>
            <person name="Schmidt M.H."/>
            <person name="Jia X."/>
            <person name="Li D."/>
            <person name="Zhu A."/>
            <person name="Guo F."/>
            <person name="Chen W."/>
            <person name="Ni D."/>
            <person name="Usadel B."/>
            <person name="Fernie A.R."/>
            <person name="Wen W."/>
        </authorList>
    </citation>
    <scope>NUCLEOTIDE SEQUENCE [LARGE SCALE GENOMIC DNA]</scope>
    <source>
        <strain evidence="2">cv. G240</strain>
    </source>
</reference>
<comment type="caution">
    <text evidence="1">The sequence shown here is derived from an EMBL/GenBank/DDBJ whole genome shotgun (WGS) entry which is preliminary data.</text>
</comment>
<gene>
    <name evidence="1" type="ORF">HYC85_017488</name>
</gene>
<accession>A0A7J7GU16</accession>
<name>A0A7J7GU16_CAMSI</name>
<dbReference type="PANTHER" id="PTHR23019:SF0">
    <property type="entry name" value="NUCLEAR PORE MEMBRANE GLYCOPROTEIN 210"/>
    <property type="match status" value="1"/>
</dbReference>
<dbReference type="Proteomes" id="UP000593564">
    <property type="component" value="Unassembled WGS sequence"/>
</dbReference>
<dbReference type="AlphaFoldDB" id="A0A7J7GU16"/>
<organism evidence="1 2">
    <name type="scientific">Camellia sinensis</name>
    <name type="common">Tea plant</name>
    <name type="synonym">Thea sinensis</name>
    <dbReference type="NCBI Taxonomy" id="4442"/>
    <lineage>
        <taxon>Eukaryota</taxon>
        <taxon>Viridiplantae</taxon>
        <taxon>Streptophyta</taxon>
        <taxon>Embryophyta</taxon>
        <taxon>Tracheophyta</taxon>
        <taxon>Spermatophyta</taxon>
        <taxon>Magnoliopsida</taxon>
        <taxon>eudicotyledons</taxon>
        <taxon>Gunneridae</taxon>
        <taxon>Pentapetalae</taxon>
        <taxon>asterids</taxon>
        <taxon>Ericales</taxon>
        <taxon>Theaceae</taxon>
        <taxon>Camellia</taxon>
    </lineage>
</organism>
<dbReference type="EMBL" id="JACBKZ010000008">
    <property type="protein sequence ID" value="KAF5943411.1"/>
    <property type="molecule type" value="Genomic_DNA"/>
</dbReference>
<reference evidence="1 2" key="2">
    <citation type="submission" date="2020-07" db="EMBL/GenBank/DDBJ databases">
        <title>Genome assembly of wild tea tree DASZ reveals pedigree and selection history of tea varieties.</title>
        <authorList>
            <person name="Zhang W."/>
        </authorList>
    </citation>
    <scope>NUCLEOTIDE SEQUENCE [LARGE SCALE GENOMIC DNA]</scope>
    <source>
        <strain evidence="2">cv. G240</strain>
        <tissue evidence="1">Leaf</tissue>
    </source>
</reference>
<keyword evidence="2" id="KW-1185">Reference proteome</keyword>
<evidence type="ECO:0000313" key="2">
    <source>
        <dbReference type="Proteomes" id="UP000593564"/>
    </source>
</evidence>
<dbReference type="InterPro" id="IPR045197">
    <property type="entry name" value="NUP210-like"/>
</dbReference>